<dbReference type="VEuPathDB" id="VectorBase:GPAI005559"/>
<reference evidence="1" key="2">
    <citation type="submission" date="2020-05" db="UniProtKB">
        <authorList>
            <consortium name="EnsemblMetazoa"/>
        </authorList>
    </citation>
    <scope>IDENTIFICATION</scope>
    <source>
        <strain evidence="1">IAEA</strain>
    </source>
</reference>
<keyword evidence="2" id="KW-1185">Reference proteome</keyword>
<dbReference type="SUPFAM" id="SSF50494">
    <property type="entry name" value="Trypsin-like serine proteases"/>
    <property type="match status" value="1"/>
</dbReference>
<evidence type="ECO:0000313" key="2">
    <source>
        <dbReference type="Proteomes" id="UP000092445"/>
    </source>
</evidence>
<sequence>MIMANSPEFEDFGASTYVRYDLRSDVEKQKRVQVDKFIKFDRNPLESQHPFILVSTRQNMKMDPRAAAPIPITSKEAREAENCVVIVADRPHRIQIMDLEMCMDLVPDLQEGYICLHYSEPAYKGFALICDDELAGIILPRSTWLRNQPVLYTDLYKRRDWVLEQMMGHRPPLGDIDNDVSHVMKTAESSGEEGVEERDADPNFQKSAEIIQSKHEFLLYAAKGKTYLSRSGNQSHIICHSNMLLSLIQIL</sequence>
<accession>A0A1A9Z6S4</accession>
<protein>
    <recommendedName>
        <fullName evidence="3">Peptidase S1 domain-containing protein</fullName>
    </recommendedName>
</protein>
<dbReference type="Proteomes" id="UP000092445">
    <property type="component" value="Unassembled WGS sequence"/>
</dbReference>
<proteinExistence type="predicted"/>
<dbReference type="EnsemblMetazoa" id="GPAI005559-RA">
    <property type="protein sequence ID" value="GPAI005559-PA"/>
    <property type="gene ID" value="GPAI005559"/>
</dbReference>
<organism evidence="1 2">
    <name type="scientific">Glossina pallidipes</name>
    <name type="common">Tsetse fly</name>
    <dbReference type="NCBI Taxonomy" id="7398"/>
    <lineage>
        <taxon>Eukaryota</taxon>
        <taxon>Metazoa</taxon>
        <taxon>Ecdysozoa</taxon>
        <taxon>Arthropoda</taxon>
        <taxon>Hexapoda</taxon>
        <taxon>Insecta</taxon>
        <taxon>Pterygota</taxon>
        <taxon>Neoptera</taxon>
        <taxon>Endopterygota</taxon>
        <taxon>Diptera</taxon>
        <taxon>Brachycera</taxon>
        <taxon>Muscomorpha</taxon>
        <taxon>Hippoboscoidea</taxon>
        <taxon>Glossinidae</taxon>
        <taxon>Glossina</taxon>
    </lineage>
</organism>
<dbReference type="InterPro" id="IPR009003">
    <property type="entry name" value="Peptidase_S1_PA"/>
</dbReference>
<evidence type="ECO:0008006" key="3">
    <source>
        <dbReference type="Google" id="ProtNLM"/>
    </source>
</evidence>
<dbReference type="AlphaFoldDB" id="A0A1A9Z6S4"/>
<reference evidence="2" key="1">
    <citation type="submission" date="2014-03" db="EMBL/GenBank/DDBJ databases">
        <authorList>
            <person name="Aksoy S."/>
            <person name="Warren W."/>
            <person name="Wilson R.K."/>
        </authorList>
    </citation>
    <scope>NUCLEOTIDE SEQUENCE [LARGE SCALE GENOMIC DNA]</scope>
    <source>
        <strain evidence="2">IAEA</strain>
    </source>
</reference>
<evidence type="ECO:0000313" key="1">
    <source>
        <dbReference type="EnsemblMetazoa" id="GPAI005559-PA"/>
    </source>
</evidence>
<name>A0A1A9Z6S4_GLOPL</name>